<evidence type="ECO:0000313" key="3">
    <source>
        <dbReference type="Proteomes" id="UP000287033"/>
    </source>
</evidence>
<feature type="compositionally biased region" description="Polar residues" evidence="1">
    <location>
        <begin position="7"/>
        <end position="17"/>
    </location>
</feature>
<name>A0A401T9V8_CHIPU</name>
<comment type="caution">
    <text evidence="2">The sequence shown here is derived from an EMBL/GenBank/DDBJ whole genome shotgun (WGS) entry which is preliminary data.</text>
</comment>
<keyword evidence="3" id="KW-1185">Reference proteome</keyword>
<feature type="compositionally biased region" description="Basic and acidic residues" evidence="1">
    <location>
        <begin position="38"/>
        <end position="66"/>
    </location>
</feature>
<proteinExistence type="predicted"/>
<accession>A0A401T9V8</accession>
<dbReference type="AlphaFoldDB" id="A0A401T9V8"/>
<feature type="region of interest" description="Disordered" evidence="1">
    <location>
        <begin position="1"/>
        <end position="66"/>
    </location>
</feature>
<dbReference type="EMBL" id="BEZZ01011203">
    <property type="protein sequence ID" value="GCC39453.1"/>
    <property type="molecule type" value="Genomic_DNA"/>
</dbReference>
<gene>
    <name evidence="2" type="ORF">chiPu_0022787</name>
</gene>
<evidence type="ECO:0000256" key="1">
    <source>
        <dbReference type="SAM" id="MobiDB-lite"/>
    </source>
</evidence>
<dbReference type="Proteomes" id="UP000287033">
    <property type="component" value="Unassembled WGS sequence"/>
</dbReference>
<sequence length="66" mass="7131">MAGSVLRLTNPTLSRVPQTLPPAQLPPVPGSAWITQSLDRRSGRVLRDSERKPRAGGRERAVGDNS</sequence>
<reference evidence="2 3" key="1">
    <citation type="journal article" date="2018" name="Nat. Ecol. Evol.">
        <title>Shark genomes provide insights into elasmobranch evolution and the origin of vertebrates.</title>
        <authorList>
            <person name="Hara Y"/>
            <person name="Yamaguchi K"/>
            <person name="Onimaru K"/>
            <person name="Kadota M"/>
            <person name="Koyanagi M"/>
            <person name="Keeley SD"/>
            <person name="Tatsumi K"/>
            <person name="Tanaka K"/>
            <person name="Motone F"/>
            <person name="Kageyama Y"/>
            <person name="Nozu R"/>
            <person name="Adachi N"/>
            <person name="Nishimura O"/>
            <person name="Nakagawa R"/>
            <person name="Tanegashima C"/>
            <person name="Kiyatake I"/>
            <person name="Matsumoto R"/>
            <person name="Murakumo K"/>
            <person name="Nishida K"/>
            <person name="Terakita A"/>
            <person name="Kuratani S"/>
            <person name="Sato K"/>
            <person name="Hyodo S Kuraku.S."/>
        </authorList>
    </citation>
    <scope>NUCLEOTIDE SEQUENCE [LARGE SCALE GENOMIC DNA]</scope>
</reference>
<protein>
    <submittedName>
        <fullName evidence="2">Uncharacterized protein</fullName>
    </submittedName>
</protein>
<feature type="compositionally biased region" description="Pro residues" evidence="1">
    <location>
        <begin position="19"/>
        <end position="29"/>
    </location>
</feature>
<organism evidence="2 3">
    <name type="scientific">Chiloscyllium punctatum</name>
    <name type="common">Brownbanded bambooshark</name>
    <name type="synonym">Hemiscyllium punctatum</name>
    <dbReference type="NCBI Taxonomy" id="137246"/>
    <lineage>
        <taxon>Eukaryota</taxon>
        <taxon>Metazoa</taxon>
        <taxon>Chordata</taxon>
        <taxon>Craniata</taxon>
        <taxon>Vertebrata</taxon>
        <taxon>Chondrichthyes</taxon>
        <taxon>Elasmobranchii</taxon>
        <taxon>Galeomorphii</taxon>
        <taxon>Galeoidea</taxon>
        <taxon>Orectolobiformes</taxon>
        <taxon>Hemiscylliidae</taxon>
        <taxon>Chiloscyllium</taxon>
    </lineage>
</organism>
<evidence type="ECO:0000313" key="2">
    <source>
        <dbReference type="EMBL" id="GCC39453.1"/>
    </source>
</evidence>